<dbReference type="AlphaFoldDB" id="A0A5D2AJ73"/>
<dbReference type="Proteomes" id="UP000323506">
    <property type="component" value="Chromosome D11"/>
</dbReference>
<reference evidence="1 2" key="1">
    <citation type="submission" date="2019-06" db="EMBL/GenBank/DDBJ databases">
        <title>WGS assembly of Gossypium darwinii.</title>
        <authorList>
            <person name="Chen Z.J."/>
            <person name="Sreedasyam A."/>
            <person name="Ando A."/>
            <person name="Song Q."/>
            <person name="De L."/>
            <person name="Hulse-Kemp A."/>
            <person name="Ding M."/>
            <person name="Ye W."/>
            <person name="Kirkbride R."/>
            <person name="Jenkins J."/>
            <person name="Plott C."/>
            <person name="Lovell J."/>
            <person name="Lin Y.-M."/>
            <person name="Vaughn R."/>
            <person name="Liu B."/>
            <person name="Li W."/>
            <person name="Simpson S."/>
            <person name="Scheffler B."/>
            <person name="Saski C."/>
            <person name="Grover C."/>
            <person name="Hu G."/>
            <person name="Conover J."/>
            <person name="Carlson J."/>
            <person name="Shu S."/>
            <person name="Boston L."/>
            <person name="Williams M."/>
            <person name="Peterson D."/>
            <person name="Mcgee K."/>
            <person name="Jones D."/>
            <person name="Wendel J."/>
            <person name="Stelly D."/>
            <person name="Grimwood J."/>
            <person name="Schmutz J."/>
        </authorList>
    </citation>
    <scope>NUCLEOTIDE SEQUENCE [LARGE SCALE GENOMIC DNA]</scope>
    <source>
        <strain evidence="1">1808015.09</strain>
    </source>
</reference>
<dbReference type="EMBL" id="CM017711">
    <property type="protein sequence ID" value="TYG44831.1"/>
    <property type="molecule type" value="Genomic_DNA"/>
</dbReference>
<gene>
    <name evidence="1" type="ORF">ES288_D11G126600v1</name>
</gene>
<sequence length="272" mass="31051">MLGKQGCQLISRLDSLIRQILKAYYFPDTEFLRASEGNNPSFVWHNLYTTKGMLAVGLKLRAGTGTNIKVYRLLWLIDDEIFFVRSEPLPGFETMTISELMKMDGGSWDRDFVEGLLAPSDATKVLRVSIATHNLLDSLRIWHFRNLLVWQNKAVLASTVVQFADDFLQYWDTAKSIYKRVQPVLPLKCNIDALCIVAELVITFDVFLRNAEGRFITSLTGFFLMLHDSLMAETMSIREALLAQVGRMGQCSSEVGLQRCHHFPEWPIFGYL</sequence>
<evidence type="ECO:0000313" key="1">
    <source>
        <dbReference type="EMBL" id="TYG44831.1"/>
    </source>
</evidence>
<accession>A0A5D2AJ73</accession>
<protein>
    <submittedName>
        <fullName evidence="1">Uncharacterized protein</fullName>
    </submittedName>
</protein>
<name>A0A5D2AJ73_GOSDA</name>
<proteinExistence type="predicted"/>
<keyword evidence="2" id="KW-1185">Reference proteome</keyword>
<evidence type="ECO:0000313" key="2">
    <source>
        <dbReference type="Proteomes" id="UP000323506"/>
    </source>
</evidence>
<organism evidence="1 2">
    <name type="scientific">Gossypium darwinii</name>
    <name type="common">Darwin's cotton</name>
    <name type="synonym">Gossypium barbadense var. darwinii</name>
    <dbReference type="NCBI Taxonomy" id="34276"/>
    <lineage>
        <taxon>Eukaryota</taxon>
        <taxon>Viridiplantae</taxon>
        <taxon>Streptophyta</taxon>
        <taxon>Embryophyta</taxon>
        <taxon>Tracheophyta</taxon>
        <taxon>Spermatophyta</taxon>
        <taxon>Magnoliopsida</taxon>
        <taxon>eudicotyledons</taxon>
        <taxon>Gunneridae</taxon>
        <taxon>Pentapetalae</taxon>
        <taxon>rosids</taxon>
        <taxon>malvids</taxon>
        <taxon>Malvales</taxon>
        <taxon>Malvaceae</taxon>
        <taxon>Malvoideae</taxon>
        <taxon>Gossypium</taxon>
    </lineage>
</organism>